<name>A0A426YZD9_ENSVE</name>
<comment type="caution">
    <text evidence="2">The sequence shown here is derived from an EMBL/GenBank/DDBJ whole genome shotgun (WGS) entry which is preliminary data.</text>
</comment>
<proteinExistence type="predicted"/>
<evidence type="ECO:0000256" key="1">
    <source>
        <dbReference type="SAM" id="MobiDB-lite"/>
    </source>
</evidence>
<feature type="compositionally biased region" description="Polar residues" evidence="1">
    <location>
        <begin position="1"/>
        <end position="14"/>
    </location>
</feature>
<protein>
    <submittedName>
        <fullName evidence="2">Uncharacterized protein</fullName>
    </submittedName>
</protein>
<sequence>MPIHQVASTQTASYQAVPPKIDRRRSISAISGQLREKSTIDGRLREKKGRRRRGKEEKKKDEYLFPRTILVGASSPRGVIDRGSPAPT</sequence>
<dbReference type="AlphaFoldDB" id="A0A426YZD9"/>
<dbReference type="Proteomes" id="UP000287651">
    <property type="component" value="Unassembled WGS sequence"/>
</dbReference>
<feature type="region of interest" description="Disordered" evidence="1">
    <location>
        <begin position="1"/>
        <end position="61"/>
    </location>
</feature>
<evidence type="ECO:0000313" key="3">
    <source>
        <dbReference type="Proteomes" id="UP000287651"/>
    </source>
</evidence>
<gene>
    <name evidence="2" type="ORF">B296_00032021</name>
</gene>
<organism evidence="2 3">
    <name type="scientific">Ensete ventricosum</name>
    <name type="common">Abyssinian banana</name>
    <name type="synonym">Musa ensete</name>
    <dbReference type="NCBI Taxonomy" id="4639"/>
    <lineage>
        <taxon>Eukaryota</taxon>
        <taxon>Viridiplantae</taxon>
        <taxon>Streptophyta</taxon>
        <taxon>Embryophyta</taxon>
        <taxon>Tracheophyta</taxon>
        <taxon>Spermatophyta</taxon>
        <taxon>Magnoliopsida</taxon>
        <taxon>Liliopsida</taxon>
        <taxon>Zingiberales</taxon>
        <taxon>Musaceae</taxon>
        <taxon>Ensete</taxon>
    </lineage>
</organism>
<dbReference type="EMBL" id="AMZH03009323">
    <property type="protein sequence ID" value="RRT57106.1"/>
    <property type="molecule type" value="Genomic_DNA"/>
</dbReference>
<feature type="non-terminal residue" evidence="2">
    <location>
        <position position="88"/>
    </location>
</feature>
<evidence type="ECO:0000313" key="2">
    <source>
        <dbReference type="EMBL" id="RRT57106.1"/>
    </source>
</evidence>
<feature type="compositionally biased region" description="Basic and acidic residues" evidence="1">
    <location>
        <begin position="34"/>
        <end position="44"/>
    </location>
</feature>
<accession>A0A426YZD9</accession>
<reference evidence="2 3" key="1">
    <citation type="journal article" date="2014" name="Agronomy (Basel)">
        <title>A Draft Genome Sequence for Ensete ventricosum, the Drought-Tolerant Tree Against Hunger.</title>
        <authorList>
            <person name="Harrison J."/>
            <person name="Moore K.A."/>
            <person name="Paszkiewicz K."/>
            <person name="Jones T."/>
            <person name="Grant M."/>
            <person name="Ambacheew D."/>
            <person name="Muzemil S."/>
            <person name="Studholme D.J."/>
        </authorList>
    </citation>
    <scope>NUCLEOTIDE SEQUENCE [LARGE SCALE GENOMIC DNA]</scope>
</reference>